<dbReference type="PANTHER" id="PTHR43095:SF5">
    <property type="entry name" value="XYLULOSE KINASE"/>
    <property type="match status" value="1"/>
</dbReference>
<accession>A0A382EE87</accession>
<dbReference type="Pfam" id="PF02782">
    <property type="entry name" value="FGGY_C"/>
    <property type="match status" value="1"/>
</dbReference>
<evidence type="ECO:0000259" key="4">
    <source>
        <dbReference type="Pfam" id="PF02782"/>
    </source>
</evidence>
<dbReference type="SUPFAM" id="SSF53067">
    <property type="entry name" value="Actin-like ATPase domain"/>
    <property type="match status" value="2"/>
</dbReference>
<organism evidence="5">
    <name type="scientific">marine metagenome</name>
    <dbReference type="NCBI Taxonomy" id="408172"/>
    <lineage>
        <taxon>unclassified sequences</taxon>
        <taxon>metagenomes</taxon>
        <taxon>ecological metagenomes</taxon>
    </lineage>
</organism>
<dbReference type="InterPro" id="IPR018485">
    <property type="entry name" value="FGGY_C"/>
</dbReference>
<dbReference type="PIRSF" id="PIRSF000538">
    <property type="entry name" value="GlpK"/>
    <property type="match status" value="1"/>
</dbReference>
<dbReference type="InterPro" id="IPR050406">
    <property type="entry name" value="FGGY_Carb_Kinase"/>
</dbReference>
<reference evidence="5" key="1">
    <citation type="submission" date="2018-05" db="EMBL/GenBank/DDBJ databases">
        <authorList>
            <person name="Lanie J.A."/>
            <person name="Ng W.-L."/>
            <person name="Kazmierczak K.M."/>
            <person name="Andrzejewski T.M."/>
            <person name="Davidsen T.M."/>
            <person name="Wayne K.J."/>
            <person name="Tettelin H."/>
            <person name="Glass J.I."/>
            <person name="Rusch D."/>
            <person name="Podicherti R."/>
            <person name="Tsui H.-C.T."/>
            <person name="Winkler M.E."/>
        </authorList>
    </citation>
    <scope>NUCLEOTIDE SEQUENCE</scope>
</reference>
<feature type="domain" description="Carbohydrate kinase FGGY N-terminal" evidence="3">
    <location>
        <begin position="5"/>
        <end position="246"/>
    </location>
</feature>
<dbReference type="GO" id="GO:0005975">
    <property type="term" value="P:carbohydrate metabolic process"/>
    <property type="evidence" value="ECO:0007669"/>
    <property type="project" value="InterPro"/>
</dbReference>
<dbReference type="Pfam" id="PF00370">
    <property type="entry name" value="FGGY_N"/>
    <property type="match status" value="1"/>
</dbReference>
<dbReference type="AlphaFoldDB" id="A0A382EE87"/>
<dbReference type="PANTHER" id="PTHR43095">
    <property type="entry name" value="SUGAR KINASE"/>
    <property type="match status" value="1"/>
</dbReference>
<dbReference type="EMBL" id="UINC01043980">
    <property type="protein sequence ID" value="SVB48785.1"/>
    <property type="molecule type" value="Genomic_DNA"/>
</dbReference>
<dbReference type="InterPro" id="IPR018483">
    <property type="entry name" value="Carb_kinase_FGGY_CS"/>
</dbReference>
<dbReference type="InterPro" id="IPR018484">
    <property type="entry name" value="FGGY_N"/>
</dbReference>
<dbReference type="CDD" id="cd07779">
    <property type="entry name" value="ASKHA_NBD_FGGY_YgcE-like"/>
    <property type="match status" value="1"/>
</dbReference>
<name>A0A382EE87_9ZZZZ</name>
<keyword evidence="2" id="KW-0418">Kinase</keyword>
<evidence type="ECO:0000256" key="2">
    <source>
        <dbReference type="ARBA" id="ARBA00022777"/>
    </source>
</evidence>
<dbReference type="PROSITE" id="PS00445">
    <property type="entry name" value="FGGY_KINASES_2"/>
    <property type="match status" value="1"/>
</dbReference>
<feature type="domain" description="Carbohydrate kinase FGGY C-terminal" evidence="4">
    <location>
        <begin position="255"/>
        <end position="444"/>
    </location>
</feature>
<proteinExistence type="predicted"/>
<dbReference type="InterPro" id="IPR000577">
    <property type="entry name" value="Carb_kinase_FGGY"/>
</dbReference>
<keyword evidence="1" id="KW-0808">Transferase</keyword>
<dbReference type="GO" id="GO:0016773">
    <property type="term" value="F:phosphotransferase activity, alcohol group as acceptor"/>
    <property type="evidence" value="ECO:0007669"/>
    <property type="project" value="InterPro"/>
</dbReference>
<gene>
    <name evidence="5" type="ORF">METZ01_LOCUS201639</name>
</gene>
<protein>
    <recommendedName>
        <fullName evidence="6">Carbohydrate kinase FGGY N-terminal domain-containing protein</fullName>
    </recommendedName>
</protein>
<evidence type="ECO:0000256" key="1">
    <source>
        <dbReference type="ARBA" id="ARBA00022679"/>
    </source>
</evidence>
<evidence type="ECO:0000313" key="5">
    <source>
        <dbReference type="EMBL" id="SVB48785.1"/>
    </source>
</evidence>
<dbReference type="Gene3D" id="3.30.420.40">
    <property type="match status" value="2"/>
</dbReference>
<evidence type="ECO:0008006" key="6">
    <source>
        <dbReference type="Google" id="ProtNLM"/>
    </source>
</evidence>
<dbReference type="GO" id="GO:0016301">
    <property type="term" value="F:kinase activity"/>
    <property type="evidence" value="ECO:0007669"/>
    <property type="project" value="UniProtKB-KW"/>
</dbReference>
<sequence length="507" mass="56063">MGNLVIGVDSSTQSTKAIAWNNRGTLIAEGRCDIPLLNPSLNKFEQNTNDWWNAFCVSTKSLTNKIDIDEVDGLAISNQRETLAFLNGEGNSIYPAIVWMDKRATKEVEELNNLVGENKIHEITGRPKDTCPCVYRILWLKNNEPKIFDKVKCFADVQTFLVHKLTGHFNTGWISSDPHGMFDVVNKKWSNEIIQHLKIDESQLPKTYAPGTLIGNISDEGSKACGLKAGLPIYAAGGDGQLAGLGTNCTKSDRAYVNLGTAVVSGVWSKEYVVSHAWRTEIAAQGEGYILENCLLSGAILINWFVDQFVTGNRKDKNFFTKLEEKVSKIPIGSEGLITQPYWSGVMDPYWDTSARGIIVGLNLSHSQTHLYRSILEGLTLDQVLGTKTLENEAGLNINEYLVIGGGANSPVWRQMLADASGKNVLVSSTIEASSLGAAMISAYGSGWFDSIEEAAKMMSSNTTLIEPDFSKKQQYEDLLEIYKSIYDSNSKINKQLIKFTERFNQQ</sequence>
<evidence type="ECO:0000259" key="3">
    <source>
        <dbReference type="Pfam" id="PF00370"/>
    </source>
</evidence>
<dbReference type="InterPro" id="IPR043129">
    <property type="entry name" value="ATPase_NBD"/>
</dbReference>